<reference evidence="2" key="1">
    <citation type="submission" date="2013-04" db="EMBL/GenBank/DDBJ databases">
        <authorList>
            <person name="Qu J."/>
            <person name="Murali S.C."/>
            <person name="Bandaranaike D."/>
            <person name="Bellair M."/>
            <person name="Blankenburg K."/>
            <person name="Chao H."/>
            <person name="Dinh H."/>
            <person name="Doddapaneni H."/>
            <person name="Downs B."/>
            <person name="Dugan-Rocha S."/>
            <person name="Elkadiri S."/>
            <person name="Gnanaolivu R.D."/>
            <person name="Hernandez B."/>
            <person name="Javaid M."/>
            <person name="Jayaseelan J.C."/>
            <person name="Lee S."/>
            <person name="Li M."/>
            <person name="Ming W."/>
            <person name="Munidasa M."/>
            <person name="Muniz J."/>
            <person name="Nguyen L."/>
            <person name="Ongeri F."/>
            <person name="Osuji N."/>
            <person name="Pu L.-L."/>
            <person name="Puazo M."/>
            <person name="Qu C."/>
            <person name="Quiroz J."/>
            <person name="Raj R."/>
            <person name="Weissenberger G."/>
            <person name="Xin Y."/>
            <person name="Zou X."/>
            <person name="Han Y."/>
            <person name="Richards S."/>
            <person name="Worley K."/>
            <person name="Muzny D."/>
            <person name="Gibbs R."/>
        </authorList>
    </citation>
    <scope>NUCLEOTIDE SEQUENCE</scope>
    <source>
        <strain evidence="2">Sampled in the wild</strain>
    </source>
</reference>
<accession>A0A8K0KDU5</accession>
<dbReference type="AlphaFoldDB" id="A0A8K0KDU5"/>
<dbReference type="SUPFAM" id="SSF48726">
    <property type="entry name" value="Immunoglobulin"/>
    <property type="match status" value="1"/>
</dbReference>
<dbReference type="InterPro" id="IPR013783">
    <property type="entry name" value="Ig-like_fold"/>
</dbReference>
<name>A0A8K0KDU5_LADFU</name>
<dbReference type="InterPro" id="IPR036179">
    <property type="entry name" value="Ig-like_dom_sf"/>
</dbReference>
<dbReference type="InterPro" id="IPR007110">
    <property type="entry name" value="Ig-like_dom"/>
</dbReference>
<organism evidence="2 3">
    <name type="scientific">Ladona fulva</name>
    <name type="common">Scarce chaser dragonfly</name>
    <name type="synonym">Libellula fulva</name>
    <dbReference type="NCBI Taxonomy" id="123851"/>
    <lineage>
        <taxon>Eukaryota</taxon>
        <taxon>Metazoa</taxon>
        <taxon>Ecdysozoa</taxon>
        <taxon>Arthropoda</taxon>
        <taxon>Hexapoda</taxon>
        <taxon>Insecta</taxon>
        <taxon>Pterygota</taxon>
        <taxon>Palaeoptera</taxon>
        <taxon>Odonata</taxon>
        <taxon>Epiprocta</taxon>
        <taxon>Anisoptera</taxon>
        <taxon>Libelluloidea</taxon>
        <taxon>Libellulidae</taxon>
        <taxon>Ladona</taxon>
    </lineage>
</organism>
<reference evidence="2" key="2">
    <citation type="submission" date="2017-10" db="EMBL/GenBank/DDBJ databases">
        <title>Ladona fulva Genome sequencing and assembly.</title>
        <authorList>
            <person name="Murali S."/>
            <person name="Richards S."/>
            <person name="Bandaranaike D."/>
            <person name="Bellair M."/>
            <person name="Blankenburg K."/>
            <person name="Chao H."/>
            <person name="Dinh H."/>
            <person name="Doddapaneni H."/>
            <person name="Dugan-Rocha S."/>
            <person name="Elkadiri S."/>
            <person name="Gnanaolivu R."/>
            <person name="Hernandez B."/>
            <person name="Skinner E."/>
            <person name="Javaid M."/>
            <person name="Lee S."/>
            <person name="Li M."/>
            <person name="Ming W."/>
            <person name="Munidasa M."/>
            <person name="Muniz J."/>
            <person name="Nguyen L."/>
            <person name="Hughes D."/>
            <person name="Osuji N."/>
            <person name="Pu L.-L."/>
            <person name="Puazo M."/>
            <person name="Qu C."/>
            <person name="Quiroz J."/>
            <person name="Raj R."/>
            <person name="Weissenberger G."/>
            <person name="Xin Y."/>
            <person name="Zou X."/>
            <person name="Han Y."/>
            <person name="Worley K."/>
            <person name="Muzny D."/>
            <person name="Gibbs R."/>
        </authorList>
    </citation>
    <scope>NUCLEOTIDE SEQUENCE</scope>
    <source>
        <strain evidence="2">Sampled in the wild</strain>
    </source>
</reference>
<dbReference type="Gene3D" id="2.60.40.10">
    <property type="entry name" value="Immunoglobulins"/>
    <property type="match status" value="1"/>
</dbReference>
<evidence type="ECO:0000259" key="1">
    <source>
        <dbReference type="PROSITE" id="PS50835"/>
    </source>
</evidence>
<evidence type="ECO:0000313" key="2">
    <source>
        <dbReference type="EMBL" id="KAG8232508.1"/>
    </source>
</evidence>
<dbReference type="Proteomes" id="UP000792457">
    <property type="component" value="Unassembled WGS sequence"/>
</dbReference>
<dbReference type="PANTHER" id="PTHR23278:SF19">
    <property type="entry name" value="OBSCURIN"/>
    <property type="match status" value="1"/>
</dbReference>
<gene>
    <name evidence="2" type="ORF">J437_LFUL012501</name>
</gene>
<proteinExistence type="predicted"/>
<feature type="domain" description="Ig-like" evidence="1">
    <location>
        <begin position="44"/>
        <end position="93"/>
    </location>
</feature>
<dbReference type="PROSITE" id="PS50835">
    <property type="entry name" value="IG_LIKE"/>
    <property type="match status" value="1"/>
</dbReference>
<comment type="caution">
    <text evidence="2">The sequence shown here is derived from an EMBL/GenBank/DDBJ whole genome shotgun (WGS) entry which is preliminary data.</text>
</comment>
<keyword evidence="3" id="KW-1185">Reference proteome</keyword>
<dbReference type="PANTHER" id="PTHR23278">
    <property type="entry name" value="SIDESTEP PROTEIN"/>
    <property type="match status" value="1"/>
</dbReference>
<dbReference type="OrthoDB" id="6431884at2759"/>
<dbReference type="EMBL" id="KZ308623">
    <property type="protein sequence ID" value="KAG8232508.1"/>
    <property type="molecule type" value="Genomic_DNA"/>
</dbReference>
<evidence type="ECO:0000313" key="3">
    <source>
        <dbReference type="Proteomes" id="UP000792457"/>
    </source>
</evidence>
<sequence>MPSILSILTRCPLILSWPAFDSSGKPTFLSDDLYFSTIRILVKPLSVRIVTKPRVLRADQQYEIICETFGSRPRPVFEWWQDGRKIKPTKNTG</sequence>
<protein>
    <recommendedName>
        <fullName evidence="1">Ig-like domain-containing protein</fullName>
    </recommendedName>
</protein>